<dbReference type="EMBL" id="CP036272">
    <property type="protein sequence ID" value="QDT61628.1"/>
    <property type="molecule type" value="Genomic_DNA"/>
</dbReference>
<feature type="signal peptide" evidence="1">
    <location>
        <begin position="1"/>
        <end position="20"/>
    </location>
</feature>
<feature type="domain" description="NIPSNAP" evidence="2">
    <location>
        <begin position="608"/>
        <end position="710"/>
    </location>
</feature>
<evidence type="ECO:0000259" key="2">
    <source>
        <dbReference type="Pfam" id="PF07978"/>
    </source>
</evidence>
<keyword evidence="1" id="KW-0732">Signal</keyword>
<dbReference type="AlphaFoldDB" id="A0A517SZQ6"/>
<dbReference type="Gene3D" id="3.30.70.100">
    <property type="match status" value="2"/>
</dbReference>
<keyword evidence="4" id="KW-1185">Reference proteome</keyword>
<dbReference type="RefSeq" id="WP_145275814.1">
    <property type="nucleotide sequence ID" value="NZ_CP036272.1"/>
</dbReference>
<name>A0A517SZQ6_9BACT</name>
<dbReference type="InterPro" id="IPR011008">
    <property type="entry name" value="Dimeric_a/b-barrel"/>
</dbReference>
<dbReference type="SUPFAM" id="SSF54909">
    <property type="entry name" value="Dimeric alpha+beta barrel"/>
    <property type="match status" value="2"/>
</dbReference>
<dbReference type="InterPro" id="IPR012577">
    <property type="entry name" value="NIPSNAP"/>
</dbReference>
<evidence type="ECO:0000256" key="1">
    <source>
        <dbReference type="SAM" id="SignalP"/>
    </source>
</evidence>
<reference evidence="3 4" key="1">
    <citation type="submission" date="2019-02" db="EMBL/GenBank/DDBJ databases">
        <title>Deep-cultivation of Planctomycetes and their phenomic and genomic characterization uncovers novel biology.</title>
        <authorList>
            <person name="Wiegand S."/>
            <person name="Jogler M."/>
            <person name="Boedeker C."/>
            <person name="Pinto D."/>
            <person name="Vollmers J."/>
            <person name="Rivas-Marin E."/>
            <person name="Kohn T."/>
            <person name="Peeters S.H."/>
            <person name="Heuer A."/>
            <person name="Rast P."/>
            <person name="Oberbeckmann S."/>
            <person name="Bunk B."/>
            <person name="Jeske O."/>
            <person name="Meyerdierks A."/>
            <person name="Storesund J.E."/>
            <person name="Kallscheuer N."/>
            <person name="Luecker S."/>
            <person name="Lage O.M."/>
            <person name="Pohl T."/>
            <person name="Merkel B.J."/>
            <person name="Hornburger P."/>
            <person name="Mueller R.-W."/>
            <person name="Bruemmer F."/>
            <person name="Labrenz M."/>
            <person name="Spormann A.M."/>
            <person name="Op den Camp H."/>
            <person name="Overmann J."/>
            <person name="Amann R."/>
            <person name="Jetten M.S.M."/>
            <person name="Mascher T."/>
            <person name="Medema M.H."/>
            <person name="Devos D.P."/>
            <person name="Kaster A.-K."/>
            <person name="Ovreas L."/>
            <person name="Rohde M."/>
            <person name="Galperin M.Y."/>
            <person name="Jogler C."/>
        </authorList>
    </citation>
    <scope>NUCLEOTIDE SEQUENCE [LARGE SCALE GENOMIC DNA]</scope>
    <source>
        <strain evidence="3 4">SV_7m_r</strain>
    </source>
</reference>
<evidence type="ECO:0000313" key="4">
    <source>
        <dbReference type="Proteomes" id="UP000315003"/>
    </source>
</evidence>
<protein>
    <recommendedName>
        <fullName evidence="2">NIPSNAP domain-containing protein</fullName>
    </recommendedName>
</protein>
<gene>
    <name evidence="3" type="ORF">SV7mr_41670</name>
</gene>
<dbReference type="OrthoDB" id="9809695at2"/>
<evidence type="ECO:0000313" key="3">
    <source>
        <dbReference type="EMBL" id="QDT61628.1"/>
    </source>
</evidence>
<organism evidence="3 4">
    <name type="scientific">Stieleria bergensis</name>
    <dbReference type="NCBI Taxonomy" id="2528025"/>
    <lineage>
        <taxon>Bacteria</taxon>
        <taxon>Pseudomonadati</taxon>
        <taxon>Planctomycetota</taxon>
        <taxon>Planctomycetia</taxon>
        <taxon>Pirellulales</taxon>
        <taxon>Pirellulaceae</taxon>
        <taxon>Stieleria</taxon>
    </lineage>
</organism>
<accession>A0A517SZQ6</accession>
<sequence precursor="true">MKQFFALILAVFLCSTPAIAAPPSAWQLSYDAGYHDALGRFAGGSEIMHLVAHRGKLFATNGYWMDSHWVIPPHQEKQSAQVLRLDQPNAQWQVDLELGQTNGYDLRYMKGNILKSVTFTSDGLGNKLSEPVELLVMAAGATMERGGAVSAWVRNDQDGTWHHQIVRHGANTGGIRWVPRDMEIYRDKITGIERLILLLGNPGVVSGVYDPSLPGKIRWENVLEYPFPDLGAVKTRPLGVVQANGSLLFSVDDAILRRNDGPRPTYTEIVRLADDVDTDVGGIRGLTTIKNPNGPGDSILFLWAPGGRSTSLVKRLDPDGRGGYTIHDEANMMDLMSQELDVKVTYTLGAHNMMYPVTDPETGETVHVIGFQGNLNGKEELRWPGSRLYAGAMYAIRAADGSYSVCEVNNRYQKGKNILVSPRAFCLSPFGDDMVYVGGHDASNRISDNMAWICRAPLKTVLGQQRSDDMPQTRRSETVNARLQAGPIYELRIYQANERRMQDLVTRFRQHTDGLFKHHGLQPMVYWTASGGTPRQNRRFIYVLKHPSRYAAFSNWTHFTNDRQWQRVLETPQFQGLLSGRPVSYFALPPDDARLEEVLSRKQGGIHELRIYQAANADAQKLKQFYRETMQPALEQHQISTLTTWTPFDRPESEHLLITILHHQDAETVTANWRAVNNDPTWQSASKDNELLESVLHPRQSTMLDTTDFSHIPSLNPNRP</sequence>
<feature type="chain" id="PRO_5022156400" description="NIPSNAP domain-containing protein" evidence="1">
    <location>
        <begin position="21"/>
        <end position="720"/>
    </location>
</feature>
<dbReference type="Proteomes" id="UP000315003">
    <property type="component" value="Chromosome"/>
</dbReference>
<feature type="domain" description="NIPSNAP" evidence="2">
    <location>
        <begin position="489"/>
        <end position="571"/>
    </location>
</feature>
<dbReference type="Pfam" id="PF07978">
    <property type="entry name" value="NIPSNAP"/>
    <property type="match status" value="2"/>
</dbReference>
<proteinExistence type="predicted"/>